<evidence type="ECO:0000256" key="2">
    <source>
        <dbReference type="ARBA" id="ARBA00022692"/>
    </source>
</evidence>
<dbReference type="AlphaFoldDB" id="A0A4Q0MGV1"/>
<evidence type="ECO:0000256" key="5">
    <source>
        <dbReference type="SAM" id="Coils"/>
    </source>
</evidence>
<evidence type="ECO:0000259" key="7">
    <source>
        <dbReference type="Pfam" id="PF06305"/>
    </source>
</evidence>
<keyword evidence="3 6" id="KW-1133">Transmembrane helix</keyword>
<keyword evidence="4 6" id="KW-0472">Membrane</keyword>
<dbReference type="GO" id="GO:0005886">
    <property type="term" value="C:plasma membrane"/>
    <property type="evidence" value="ECO:0007669"/>
    <property type="project" value="InterPro"/>
</dbReference>
<evidence type="ECO:0000313" key="8">
    <source>
        <dbReference type="EMBL" id="RXF72698.1"/>
    </source>
</evidence>
<accession>A0A4Q0MGV1</accession>
<dbReference type="InterPro" id="IPR010445">
    <property type="entry name" value="LapA_dom"/>
</dbReference>
<keyword evidence="1" id="KW-1003">Cell membrane</keyword>
<evidence type="ECO:0000313" key="9">
    <source>
        <dbReference type="Proteomes" id="UP000289708"/>
    </source>
</evidence>
<keyword evidence="5" id="KW-0175">Coiled coil</keyword>
<feature type="coiled-coil region" evidence="5">
    <location>
        <begin position="75"/>
        <end position="107"/>
    </location>
</feature>
<evidence type="ECO:0000256" key="4">
    <source>
        <dbReference type="ARBA" id="ARBA00023136"/>
    </source>
</evidence>
<evidence type="ECO:0000256" key="3">
    <source>
        <dbReference type="ARBA" id="ARBA00022989"/>
    </source>
</evidence>
<evidence type="ECO:0000256" key="1">
    <source>
        <dbReference type="ARBA" id="ARBA00022475"/>
    </source>
</evidence>
<organism evidence="8 9">
    <name type="scientific">Hansschlegelia zhihuaiae</name>
    <dbReference type="NCBI Taxonomy" id="405005"/>
    <lineage>
        <taxon>Bacteria</taxon>
        <taxon>Pseudomonadati</taxon>
        <taxon>Pseudomonadota</taxon>
        <taxon>Alphaproteobacteria</taxon>
        <taxon>Hyphomicrobiales</taxon>
        <taxon>Methylopilaceae</taxon>
        <taxon>Hansschlegelia</taxon>
    </lineage>
</organism>
<dbReference type="Proteomes" id="UP000289708">
    <property type="component" value="Unassembled WGS sequence"/>
</dbReference>
<name>A0A4Q0MGV1_9HYPH</name>
<evidence type="ECO:0000256" key="6">
    <source>
        <dbReference type="SAM" id="Phobius"/>
    </source>
</evidence>
<gene>
    <name evidence="8" type="ORF">EK403_14135</name>
</gene>
<sequence>MTFRRFLAGLIGVPLALFIILFAVANRQSVTIGFDPFAPDAPALSVDLPLFAVVLFSLMLGVVVGGVASWARQGKWRKEAKRRRLQNERLEAETEQARREAAAARRSAAIALPAPQKAA</sequence>
<feature type="transmembrane region" description="Helical" evidence="6">
    <location>
        <begin position="51"/>
        <end position="71"/>
    </location>
</feature>
<dbReference type="EMBL" id="RYFI01000013">
    <property type="protein sequence ID" value="RXF72698.1"/>
    <property type="molecule type" value="Genomic_DNA"/>
</dbReference>
<keyword evidence="9" id="KW-1185">Reference proteome</keyword>
<feature type="domain" description="Lipopolysaccharide assembly protein A" evidence="7">
    <location>
        <begin position="26"/>
        <end position="94"/>
    </location>
</feature>
<dbReference type="Pfam" id="PF06305">
    <property type="entry name" value="LapA_dom"/>
    <property type="match status" value="1"/>
</dbReference>
<reference evidence="8 9" key="1">
    <citation type="submission" date="2018-12" db="EMBL/GenBank/DDBJ databases">
        <title>bacterium Hansschlegelia zhihuaiae S113.</title>
        <authorList>
            <person name="He J."/>
        </authorList>
    </citation>
    <scope>NUCLEOTIDE SEQUENCE [LARGE SCALE GENOMIC DNA]</scope>
    <source>
        <strain evidence="8 9">S 113</strain>
    </source>
</reference>
<keyword evidence="2 6" id="KW-0812">Transmembrane</keyword>
<comment type="caution">
    <text evidence="8">The sequence shown here is derived from an EMBL/GenBank/DDBJ whole genome shotgun (WGS) entry which is preliminary data.</text>
</comment>
<dbReference type="OrthoDB" id="7868067at2"/>
<dbReference type="RefSeq" id="WP_128778124.1">
    <property type="nucleotide sequence ID" value="NZ_RYFI01000013.1"/>
</dbReference>
<protein>
    <submittedName>
        <fullName evidence="8">LapA family protein</fullName>
    </submittedName>
</protein>
<proteinExistence type="predicted"/>